<reference evidence="6 7" key="2">
    <citation type="submission" date="2019-05" db="EMBL/GenBank/DDBJ databases">
        <title>Genome evolution of the obligate endosymbiont Buchnera aphidicola.</title>
        <authorList>
            <person name="Moran N.A."/>
        </authorList>
    </citation>
    <scope>NUCLEOTIDE SEQUENCE [LARGE SCALE GENOMIC DNA]</scope>
    <source>
        <strain evidence="6 7">Aar</strain>
    </source>
</reference>
<dbReference type="Pfam" id="PF02674">
    <property type="entry name" value="Colicin_V"/>
    <property type="match status" value="1"/>
</dbReference>
<evidence type="ECO:0000313" key="7">
    <source>
        <dbReference type="Proteomes" id="UP000298654"/>
    </source>
</evidence>
<evidence type="ECO:0000313" key="6">
    <source>
        <dbReference type="EMBL" id="QCI15859.1"/>
    </source>
</evidence>
<evidence type="ECO:0000256" key="1">
    <source>
        <dbReference type="ARBA" id="ARBA00004141"/>
    </source>
</evidence>
<keyword evidence="2 5" id="KW-0812">Transmembrane</keyword>
<protein>
    <recommendedName>
        <fullName evidence="8">Colicin V production protein</fullName>
    </recommendedName>
</protein>
<keyword evidence="4 5" id="KW-0472">Membrane</keyword>
<sequence>MILIDYIIIFIIIASISLGFLRGFYQELISIYFWFFNFCFFNKYYYFSSFYYNSMPFFLKNKILILIMIIFFLLSKRC</sequence>
<keyword evidence="3 5" id="KW-1133">Transmembrane helix</keyword>
<evidence type="ECO:0000256" key="2">
    <source>
        <dbReference type="ARBA" id="ARBA00022692"/>
    </source>
</evidence>
<dbReference type="EMBL" id="CP034900">
    <property type="protein sequence ID" value="QCI15859.1"/>
    <property type="molecule type" value="Genomic_DNA"/>
</dbReference>
<dbReference type="InterPro" id="IPR003825">
    <property type="entry name" value="Colicin-V_CvpA"/>
</dbReference>
<organism evidence="6 7">
    <name type="scientific">Buchnera aphidicola</name>
    <name type="common">Artemisaphis artemisicola</name>
    <dbReference type="NCBI Taxonomy" id="1241836"/>
    <lineage>
        <taxon>Bacteria</taxon>
        <taxon>Pseudomonadati</taxon>
        <taxon>Pseudomonadota</taxon>
        <taxon>Gammaproteobacteria</taxon>
        <taxon>Enterobacterales</taxon>
        <taxon>Erwiniaceae</taxon>
        <taxon>Buchnera</taxon>
    </lineage>
</organism>
<feature type="transmembrane region" description="Helical" evidence="5">
    <location>
        <begin position="6"/>
        <end position="25"/>
    </location>
</feature>
<evidence type="ECO:0000256" key="5">
    <source>
        <dbReference type="SAM" id="Phobius"/>
    </source>
</evidence>
<dbReference type="Proteomes" id="UP000298654">
    <property type="component" value="Chromosome"/>
</dbReference>
<reference evidence="6 7" key="1">
    <citation type="submission" date="2018-12" db="EMBL/GenBank/DDBJ databases">
        <authorList>
            <person name="Chong R.A."/>
        </authorList>
    </citation>
    <scope>NUCLEOTIDE SEQUENCE [LARGE SCALE GENOMIC DNA]</scope>
    <source>
        <strain evidence="6 7">Aar</strain>
    </source>
</reference>
<dbReference type="GO" id="GO:0016020">
    <property type="term" value="C:membrane"/>
    <property type="evidence" value="ECO:0007669"/>
    <property type="project" value="UniProtKB-SubCell"/>
</dbReference>
<feature type="transmembrane region" description="Helical" evidence="5">
    <location>
        <begin position="32"/>
        <end position="51"/>
    </location>
</feature>
<accession>A0A4D6XJ48</accession>
<evidence type="ECO:0008006" key="8">
    <source>
        <dbReference type="Google" id="ProtNLM"/>
    </source>
</evidence>
<feature type="transmembrane region" description="Helical" evidence="5">
    <location>
        <begin position="57"/>
        <end position="74"/>
    </location>
</feature>
<name>A0A4D6XJ48_9GAMM</name>
<evidence type="ECO:0000256" key="4">
    <source>
        <dbReference type="ARBA" id="ARBA00023136"/>
    </source>
</evidence>
<comment type="subcellular location">
    <subcellularLocation>
        <location evidence="1">Membrane</location>
        <topology evidence="1">Multi-pass membrane protein</topology>
    </subcellularLocation>
</comment>
<dbReference type="GO" id="GO:0009403">
    <property type="term" value="P:toxin biosynthetic process"/>
    <property type="evidence" value="ECO:0007669"/>
    <property type="project" value="InterPro"/>
</dbReference>
<evidence type="ECO:0000256" key="3">
    <source>
        <dbReference type="ARBA" id="ARBA00022989"/>
    </source>
</evidence>
<gene>
    <name evidence="6" type="ORF">D9V59_00825</name>
</gene>
<proteinExistence type="predicted"/>
<dbReference type="AlphaFoldDB" id="A0A4D6XJ48"/>